<dbReference type="PROSITE" id="PS00272">
    <property type="entry name" value="SNAKE_TOXIN"/>
    <property type="match status" value="1"/>
</dbReference>
<keyword evidence="4" id="KW-0732">Signal</keyword>
<reference evidence="5" key="1">
    <citation type="journal article" name="Toxins">
        <title>Electric Blue: Molecular Evolution of Three-Finger Toxins in the Long-Glanded Coral Snake Species Calliophis bivirgatus.</title>
        <authorList>
            <person name="Dashevsky D."/>
            <person name="Rokyta D."/>
            <person name="Frank N."/>
            <person name="Nouwens A."/>
            <person name="Fry B.G."/>
        </authorList>
    </citation>
    <scope>NUCLEOTIDE SEQUENCE</scope>
    <source>
        <tissue evidence="5">Venom gland</tissue>
    </source>
</reference>
<keyword evidence="3" id="KW-1015">Disulfide bond</keyword>
<dbReference type="CDD" id="cd00206">
    <property type="entry name" value="TFP_snake_toxin"/>
    <property type="match status" value="1"/>
</dbReference>
<evidence type="ECO:0000256" key="1">
    <source>
        <dbReference type="ARBA" id="ARBA00004613"/>
    </source>
</evidence>
<comment type="subcellular location">
    <subcellularLocation>
        <location evidence="1">Secreted</location>
    </subcellularLocation>
</comment>
<dbReference type="InterPro" id="IPR045860">
    <property type="entry name" value="Snake_toxin-like_sf"/>
</dbReference>
<sequence length="84" mass="9348">MKTLLLTLVVVTIVCLDLGHTMTCLSNQPSTPKTAQTCPDGQNFCYRKRWLSYGKRKVERGCAATCPRLQRGVNIHCCATDNCN</sequence>
<dbReference type="Gene3D" id="2.10.60.10">
    <property type="entry name" value="CD59"/>
    <property type="match status" value="1"/>
</dbReference>
<dbReference type="Pfam" id="PF21947">
    <property type="entry name" value="Toxin_cobra-type"/>
    <property type="match status" value="1"/>
</dbReference>
<dbReference type="GO" id="GO:0090729">
    <property type="term" value="F:toxin activity"/>
    <property type="evidence" value="ECO:0007669"/>
    <property type="project" value="InterPro"/>
</dbReference>
<keyword evidence="2" id="KW-0964">Secreted</keyword>
<dbReference type="SUPFAM" id="SSF57302">
    <property type="entry name" value="Snake toxin-like"/>
    <property type="match status" value="1"/>
</dbReference>
<dbReference type="GO" id="GO:0005576">
    <property type="term" value="C:extracellular region"/>
    <property type="evidence" value="ECO:0007669"/>
    <property type="project" value="UniProtKB-SubCell"/>
</dbReference>
<dbReference type="PRINTS" id="PR00282">
    <property type="entry name" value="CYTOTOXIN"/>
</dbReference>
<proteinExistence type="evidence at transcript level"/>
<dbReference type="InterPro" id="IPR054131">
    <property type="entry name" value="Toxin_cobra-type"/>
</dbReference>
<accession>A0A898IPP4</accession>
<evidence type="ECO:0000256" key="2">
    <source>
        <dbReference type="ARBA" id="ARBA00022525"/>
    </source>
</evidence>
<feature type="signal peptide" evidence="4">
    <location>
        <begin position="1"/>
        <end position="21"/>
    </location>
</feature>
<feature type="chain" id="PRO_5032313121" evidence="4">
    <location>
        <begin position="22"/>
        <end position="84"/>
    </location>
</feature>
<dbReference type="InterPro" id="IPR003572">
    <property type="entry name" value="Cytotoxin_Cobra"/>
</dbReference>
<organism evidence="5">
    <name type="scientific">Calliophis bivirgatus</name>
    <name type="common">Blue Malaysian coral snake</name>
    <name type="synonym">Maticora bivirgata</name>
    <dbReference type="NCBI Taxonomy" id="8633"/>
    <lineage>
        <taxon>Eukaryota</taxon>
        <taxon>Metazoa</taxon>
        <taxon>Chordata</taxon>
        <taxon>Craniata</taxon>
        <taxon>Vertebrata</taxon>
        <taxon>Euteleostomi</taxon>
        <taxon>Lepidosauria</taxon>
        <taxon>Squamata</taxon>
        <taxon>Bifurcata</taxon>
        <taxon>Unidentata</taxon>
        <taxon>Episquamata</taxon>
        <taxon>Toxicofera</taxon>
        <taxon>Serpentes</taxon>
        <taxon>Colubroidea</taxon>
        <taxon>Elapidae</taxon>
        <taxon>Elapinae</taxon>
        <taxon>Calliophis</taxon>
    </lineage>
</organism>
<protein>
    <submittedName>
        <fullName evidence="5">Three-finger toxin</fullName>
    </submittedName>
</protein>
<dbReference type="InterPro" id="IPR003571">
    <property type="entry name" value="Snake_3FTx"/>
</dbReference>
<dbReference type="EMBL" id="MW575080">
    <property type="protein sequence ID" value="QSI83984.1"/>
    <property type="molecule type" value="mRNA"/>
</dbReference>
<evidence type="ECO:0000313" key="5">
    <source>
        <dbReference type="EMBL" id="QSI83984.1"/>
    </source>
</evidence>
<name>A0A898IPP4_CALBG</name>
<dbReference type="InterPro" id="IPR018354">
    <property type="entry name" value="Snake_toxin_con_site"/>
</dbReference>
<dbReference type="AlphaFoldDB" id="A0A898IPP4"/>
<dbReference type="FunFam" id="2.10.60.10:FF:000024">
    <property type="entry name" value="Cytotoxin 1"/>
    <property type="match status" value="1"/>
</dbReference>
<evidence type="ECO:0000256" key="4">
    <source>
        <dbReference type="SAM" id="SignalP"/>
    </source>
</evidence>
<evidence type="ECO:0000256" key="3">
    <source>
        <dbReference type="ARBA" id="ARBA00023157"/>
    </source>
</evidence>